<feature type="non-terminal residue" evidence="1">
    <location>
        <position position="102"/>
    </location>
</feature>
<comment type="caution">
    <text evidence="1">The sequence shown here is derived from an EMBL/GenBank/DDBJ whole genome shotgun (WGS) entry which is preliminary data.</text>
</comment>
<evidence type="ECO:0000313" key="2">
    <source>
        <dbReference type="Proteomes" id="UP001176940"/>
    </source>
</evidence>
<protein>
    <submittedName>
        <fullName evidence="1">Uncharacterized protein</fullName>
    </submittedName>
</protein>
<reference evidence="1" key="1">
    <citation type="submission" date="2023-07" db="EMBL/GenBank/DDBJ databases">
        <authorList>
            <person name="Stuckert A."/>
        </authorList>
    </citation>
    <scope>NUCLEOTIDE SEQUENCE</scope>
</reference>
<organism evidence="1 2">
    <name type="scientific">Ranitomeya imitator</name>
    <name type="common">mimic poison frog</name>
    <dbReference type="NCBI Taxonomy" id="111125"/>
    <lineage>
        <taxon>Eukaryota</taxon>
        <taxon>Metazoa</taxon>
        <taxon>Chordata</taxon>
        <taxon>Craniata</taxon>
        <taxon>Vertebrata</taxon>
        <taxon>Euteleostomi</taxon>
        <taxon>Amphibia</taxon>
        <taxon>Batrachia</taxon>
        <taxon>Anura</taxon>
        <taxon>Neobatrachia</taxon>
        <taxon>Hyloidea</taxon>
        <taxon>Dendrobatidae</taxon>
        <taxon>Dendrobatinae</taxon>
        <taxon>Ranitomeya</taxon>
    </lineage>
</organism>
<dbReference type="Proteomes" id="UP001176940">
    <property type="component" value="Unassembled WGS sequence"/>
</dbReference>
<keyword evidence="2" id="KW-1185">Reference proteome</keyword>
<proteinExistence type="predicted"/>
<dbReference type="EMBL" id="CAUEEQ010044592">
    <property type="protein sequence ID" value="CAJ0958001.1"/>
    <property type="molecule type" value="Genomic_DNA"/>
</dbReference>
<dbReference type="PANTHER" id="PTHR10170:SF10">
    <property type="entry name" value="HUNTINGTIN"/>
    <property type="match status" value="1"/>
</dbReference>
<accession>A0ABN9M3L6</accession>
<gene>
    <name evidence="1" type="ORF">RIMI_LOCUS16155402</name>
</gene>
<evidence type="ECO:0000313" key="1">
    <source>
        <dbReference type="EMBL" id="CAJ0958001.1"/>
    </source>
</evidence>
<dbReference type="InterPro" id="IPR028426">
    <property type="entry name" value="Huntingtin_fam"/>
</dbReference>
<dbReference type="PANTHER" id="PTHR10170">
    <property type="entry name" value="HUNTINGTON DISEASE PROTEIN"/>
    <property type="match status" value="1"/>
</dbReference>
<sequence>MVPDRVVRVSVKALALSCVGAAVALYPEAFFSRLYKLQPESVDHPEKQFVSDILNCINHGDPQVRGATSILCGTIVYSILNKSRYDAEHWLTVVKNRTGNLY</sequence>
<name>A0ABN9M3L6_9NEOB</name>